<evidence type="ECO:0000259" key="9">
    <source>
        <dbReference type="Pfam" id="PF13807"/>
    </source>
</evidence>
<evidence type="ECO:0000256" key="4">
    <source>
        <dbReference type="ARBA" id="ARBA00022989"/>
    </source>
</evidence>
<sequence>MEERELTLGDILLMFKRRSKLFWLVLVLTVLATGIYLLFATPKYEASAKVKVSTQKGMSLGLSIEGLLGGLSSLLGGGGGSLEDEIQIMLSRRNIVAVIDELDLVHKLLDEKDIKKAMGNGLTEDDLKLSLYSYMVEKLITVEPVKNSNILEVKFTWRDPKLAAEVANKIVENYVKISESIAKTQLGAKKEFLEEQIPKVEQELREAENKLKVFKEQNKIYSVEAQYQTLIERYASLLQKMEESQIAMEAAQKQAEFFSNELKDLDVEIEQLRDSITFDPIISQLKSRLINIQIELAGLMERYTESNPAVVQKKAEFEETQKQLKAELERLLTSQVKKTGYTIYGEALSNLIKAESERILYQTQYEAFKKLFENFEKELSKLPELEQKLIELERDYKVKETIYTTLLQAKYESLISEAAITANVNVIDWAVPPLSPSKPNKKLTLAVGGVLGIFLGILAVFFAEFSDRRIKSESEAEYLLGVEKIVARVPLTSKSEVIEKALGIPAVKAGKVVFITAIEDGAGVSTIAKHMANLVSKKEKVLLFTEENAEGSFDKRDLFELLKDPEILENLKQSYDRIIIDAPSLKRTPEFLPVSEKSDTVYIVIRLEHTYSEDLKMLHSLKKIDGFILNGLTRRNSAYVEEK</sequence>
<protein>
    <submittedName>
        <fullName evidence="10">Lipopolysaccharide biosynthesis protein</fullName>
    </submittedName>
</protein>
<evidence type="ECO:0000256" key="7">
    <source>
        <dbReference type="SAM" id="Phobius"/>
    </source>
</evidence>
<dbReference type="RefSeq" id="WP_011942952.1">
    <property type="nucleotide sequence ID" value="NC_009486.1"/>
</dbReference>
<dbReference type="STRING" id="390874.Tpet_0285"/>
<dbReference type="Proteomes" id="UP000006558">
    <property type="component" value="Chromosome"/>
</dbReference>
<dbReference type="HOGENOM" id="CLU_009912_2_1_0"/>
<comment type="subcellular location">
    <subcellularLocation>
        <location evidence="1">Cell membrane</location>
        <topology evidence="1">Multi-pass membrane protein</topology>
    </subcellularLocation>
</comment>
<dbReference type="AlphaFoldDB" id="A5IJE1"/>
<organism evidence="10 11">
    <name type="scientific">Thermotoga petrophila (strain ATCC BAA-488 / DSM 13995 / JCM 10881 / RKU-1)</name>
    <dbReference type="NCBI Taxonomy" id="390874"/>
    <lineage>
        <taxon>Bacteria</taxon>
        <taxon>Thermotogati</taxon>
        <taxon>Thermotogota</taxon>
        <taxon>Thermotogae</taxon>
        <taxon>Thermotogales</taxon>
        <taxon>Thermotogaceae</taxon>
        <taxon>Thermotoga</taxon>
    </lineage>
</organism>
<feature type="domain" description="Polysaccharide chain length determinant N-terminal" evidence="8">
    <location>
        <begin position="5"/>
        <end position="102"/>
    </location>
</feature>
<keyword evidence="3 7" id="KW-0812">Transmembrane</keyword>
<feature type="transmembrane region" description="Helical" evidence="7">
    <location>
        <begin position="21"/>
        <end position="39"/>
    </location>
</feature>
<dbReference type="Pfam" id="PF02706">
    <property type="entry name" value="Wzz"/>
    <property type="match status" value="1"/>
</dbReference>
<evidence type="ECO:0000256" key="2">
    <source>
        <dbReference type="ARBA" id="ARBA00022475"/>
    </source>
</evidence>
<dbReference type="PANTHER" id="PTHR32309">
    <property type="entry name" value="TYROSINE-PROTEIN KINASE"/>
    <property type="match status" value="1"/>
</dbReference>
<evidence type="ECO:0000256" key="3">
    <source>
        <dbReference type="ARBA" id="ARBA00022692"/>
    </source>
</evidence>
<evidence type="ECO:0000259" key="8">
    <source>
        <dbReference type="Pfam" id="PF02706"/>
    </source>
</evidence>
<accession>A5IJE1</accession>
<keyword evidence="2" id="KW-1003">Cell membrane</keyword>
<dbReference type="eggNOG" id="COG3206">
    <property type="taxonomic scope" value="Bacteria"/>
</dbReference>
<keyword evidence="6" id="KW-0175">Coiled coil</keyword>
<dbReference type="InterPro" id="IPR050445">
    <property type="entry name" value="Bact_polysacc_biosynth/exp"/>
</dbReference>
<feature type="coiled-coil region" evidence="6">
    <location>
        <begin position="375"/>
        <end position="402"/>
    </location>
</feature>
<evidence type="ECO:0000256" key="5">
    <source>
        <dbReference type="ARBA" id="ARBA00023136"/>
    </source>
</evidence>
<dbReference type="InterPro" id="IPR027417">
    <property type="entry name" value="P-loop_NTPase"/>
</dbReference>
<dbReference type="SUPFAM" id="SSF52540">
    <property type="entry name" value="P-loop containing nucleoside triphosphate hydrolases"/>
    <property type="match status" value="1"/>
</dbReference>
<name>A5IJE1_THEP1</name>
<evidence type="ECO:0000256" key="6">
    <source>
        <dbReference type="SAM" id="Coils"/>
    </source>
</evidence>
<reference evidence="10 11" key="2">
    <citation type="journal article" date="2009" name="Proc. Natl. Acad. Sci. U.S.A.">
        <title>On the chimeric nature, thermophilic origin, and phylogenetic placement of the Thermotogales.</title>
        <authorList>
            <person name="Zhaxybayeva O."/>
            <person name="Swithers K.S."/>
            <person name="Lapierre P."/>
            <person name="Fournier G.P."/>
            <person name="Bickhart D.M."/>
            <person name="DeBoy R.T."/>
            <person name="Nelson K.E."/>
            <person name="Nesbo C.L."/>
            <person name="Doolittle W.F."/>
            <person name="Gogarten J.P."/>
            <person name="Noll K.M."/>
        </authorList>
    </citation>
    <scope>NUCLEOTIDE SEQUENCE [LARGE SCALE GENOMIC DNA]</scope>
    <source>
        <strain evidence="11">ATCC BAA-488 / DSM 13995 / JCM 10881 / RKU-1</strain>
    </source>
</reference>
<dbReference type="Gene3D" id="3.40.50.300">
    <property type="entry name" value="P-loop containing nucleotide triphosphate hydrolases"/>
    <property type="match status" value="1"/>
</dbReference>
<dbReference type="EMBL" id="CP000702">
    <property type="protein sequence ID" value="ABQ46314.1"/>
    <property type="molecule type" value="Genomic_DNA"/>
</dbReference>
<dbReference type="GO" id="GO:0005886">
    <property type="term" value="C:plasma membrane"/>
    <property type="evidence" value="ECO:0007669"/>
    <property type="project" value="UniProtKB-SubCell"/>
</dbReference>
<dbReference type="Pfam" id="PF13807">
    <property type="entry name" value="GNVR"/>
    <property type="match status" value="1"/>
</dbReference>
<dbReference type="InterPro" id="IPR003856">
    <property type="entry name" value="LPS_length_determ_N"/>
</dbReference>
<dbReference type="GO" id="GO:0004713">
    <property type="term" value="F:protein tyrosine kinase activity"/>
    <property type="evidence" value="ECO:0007669"/>
    <property type="project" value="TreeGrafter"/>
</dbReference>
<dbReference type="InterPro" id="IPR032807">
    <property type="entry name" value="GNVR"/>
</dbReference>
<proteinExistence type="predicted"/>
<keyword evidence="4 7" id="KW-1133">Transmembrane helix</keyword>
<evidence type="ECO:0000313" key="11">
    <source>
        <dbReference type="Proteomes" id="UP000006558"/>
    </source>
</evidence>
<evidence type="ECO:0000313" key="10">
    <source>
        <dbReference type="EMBL" id="ABQ46314.1"/>
    </source>
</evidence>
<dbReference type="eggNOG" id="COG0489">
    <property type="taxonomic scope" value="Bacteria"/>
</dbReference>
<feature type="transmembrane region" description="Helical" evidence="7">
    <location>
        <begin position="443"/>
        <end position="463"/>
    </location>
</feature>
<evidence type="ECO:0000256" key="1">
    <source>
        <dbReference type="ARBA" id="ARBA00004651"/>
    </source>
</evidence>
<feature type="coiled-coil region" evidence="6">
    <location>
        <begin position="183"/>
        <end position="334"/>
    </location>
</feature>
<dbReference type="KEGG" id="tpt:Tpet_0285"/>
<feature type="domain" description="Tyrosine-protein kinase G-rich" evidence="9">
    <location>
        <begin position="385"/>
        <end position="462"/>
    </location>
</feature>
<gene>
    <name evidence="10" type="ordered locus">Tpet_0285</name>
</gene>
<keyword evidence="5 7" id="KW-0472">Membrane</keyword>
<dbReference type="PANTHER" id="PTHR32309:SF13">
    <property type="entry name" value="FERRIC ENTEROBACTIN TRANSPORT PROTEIN FEPE"/>
    <property type="match status" value="1"/>
</dbReference>
<reference evidence="11" key="1">
    <citation type="submission" date="2007-05" db="EMBL/GenBank/DDBJ databases">
        <title>Complete sequence of Thermotoga petrophila RKU-1.</title>
        <authorList>
            <consortium name="US DOE Joint Genome Institute"/>
            <person name="Copeland A."/>
            <person name="Lucas S."/>
            <person name="Lapidus A."/>
            <person name="Barry K."/>
            <person name="Glavina del Rio T."/>
            <person name="Dalin E."/>
            <person name="Tice H."/>
            <person name="Pitluck S."/>
            <person name="Sims D."/>
            <person name="Brettin T."/>
            <person name="Bruce D."/>
            <person name="Detter J.C."/>
            <person name="Han C."/>
            <person name="Tapia R."/>
            <person name="Schmutz J."/>
            <person name="Larimer F."/>
            <person name="Land M."/>
            <person name="Hauser L."/>
            <person name="Kyrpides N."/>
            <person name="Mikhailova N."/>
            <person name="Nelson K."/>
            <person name="Gogarten J.P."/>
            <person name="Noll K."/>
            <person name="Richardson P."/>
        </authorList>
    </citation>
    <scope>NUCLEOTIDE SEQUENCE [LARGE SCALE GENOMIC DNA]</scope>
    <source>
        <strain evidence="11">ATCC BAA-488 / DSM 13995 / JCM 10881 / RKU-1</strain>
    </source>
</reference>